<evidence type="ECO:0000259" key="11">
    <source>
        <dbReference type="Pfam" id="PF07992"/>
    </source>
</evidence>
<dbReference type="SUPFAM" id="SSF51971">
    <property type="entry name" value="Nucleotide-binding domain"/>
    <property type="match status" value="1"/>
</dbReference>
<keyword evidence="4" id="KW-0285">Flavoprotein</keyword>
<evidence type="ECO:0000259" key="10">
    <source>
        <dbReference type="Pfam" id="PF00724"/>
    </source>
</evidence>
<dbReference type="SUPFAM" id="SSF51905">
    <property type="entry name" value="FAD/NAD(P)-binding domain"/>
    <property type="match status" value="1"/>
</dbReference>
<sequence length="692" mass="76429">MVNRFPALFSPIKIGNMEVKNRIAMMAMGVFSPRLMGPNGAYTKDGADYYIERAKGGTGLIVTGLLPVSWFPKGQGPGDRGEGFYKYIQQQKYLAEGIHKYGAKVIVQITALSGRSSIHSEDPAPSALPNVWDPTKTNREMTKQEIHEYIEMFANAALACKMAGIDGVEVHAVHEGYLLDQFTMEYANHRTDEYGGSLENRLRFPSEIVQAIKAVCGKDYPVSLRYSVKSYMKGYNRGALPGEKFKEFGRDYEESIIVAQKLIEAGYDMLDCDNGSYDSWFWPHPPVYMPKACNLEDVKMLKKHVSVPVICAGKFDDPELANEVIANGEIDMMGMARPLLADPDMANKFASGDLDNIRPCIGCHNGCLSAIFQGKDISCAVNPACGRELTYGIGKADRQRKVLVVGGGIGGMEAARVCALKGHDVDLYEKSGQLGGAFIAAAAFEYKEDDRRLLNWYIKQMQDLGVNIHLNTEITKQFINEHRYDDIFIATGATERKLSIPGFDSENVTYAVDALLHKDITGDNIVVVGGGLTGVEIACELGKQGKKVTVVEAADTILNTFGLSAANYNMLMEMLDYYQINVMKSSSVTKYENGMAHITTMVKNYPNVANRAKMMFAVGAEGIPQQSQIKADHIVVSVGYISDNQLYEQVKADHVYLIGDADKPESVMKAIWDAYDAARSIELRESRKLQHV</sequence>
<evidence type="ECO:0000313" key="12">
    <source>
        <dbReference type="EMBL" id="MBL4953260.1"/>
    </source>
</evidence>
<accession>A0ABS1TPJ8</accession>
<evidence type="ECO:0000256" key="9">
    <source>
        <dbReference type="ARBA" id="ARBA00023014"/>
    </source>
</evidence>
<dbReference type="Gene3D" id="3.20.20.70">
    <property type="entry name" value="Aldolase class I"/>
    <property type="match status" value="1"/>
</dbReference>
<feature type="domain" description="NADH:flavin oxidoreductase/NADH oxidase N-terminal" evidence="10">
    <location>
        <begin position="8"/>
        <end position="352"/>
    </location>
</feature>
<protein>
    <submittedName>
        <fullName evidence="12">FAD-dependent oxidoreductase</fullName>
    </submittedName>
</protein>
<evidence type="ECO:0000256" key="4">
    <source>
        <dbReference type="ARBA" id="ARBA00022630"/>
    </source>
</evidence>
<dbReference type="Gene3D" id="3.50.50.60">
    <property type="entry name" value="FAD/NAD(P)-binding domain"/>
    <property type="match status" value="1"/>
</dbReference>
<dbReference type="InterPro" id="IPR023753">
    <property type="entry name" value="FAD/NAD-binding_dom"/>
</dbReference>
<comment type="similarity">
    <text evidence="3">In the N-terminal section; belongs to the NADH:flavin oxidoreductase/NADH oxidase family.</text>
</comment>
<organism evidence="12 13">
    <name type="scientific">Neobacillus paridis</name>
    <dbReference type="NCBI Taxonomy" id="2803862"/>
    <lineage>
        <taxon>Bacteria</taxon>
        <taxon>Bacillati</taxon>
        <taxon>Bacillota</taxon>
        <taxon>Bacilli</taxon>
        <taxon>Bacillales</taxon>
        <taxon>Bacillaceae</taxon>
        <taxon>Neobacillus</taxon>
    </lineage>
</organism>
<evidence type="ECO:0000256" key="7">
    <source>
        <dbReference type="ARBA" id="ARBA00023002"/>
    </source>
</evidence>
<keyword evidence="8" id="KW-0408">Iron</keyword>
<dbReference type="InterPro" id="IPR036188">
    <property type="entry name" value="FAD/NAD-bd_sf"/>
</dbReference>
<name>A0ABS1TPJ8_9BACI</name>
<evidence type="ECO:0000256" key="5">
    <source>
        <dbReference type="ARBA" id="ARBA00022643"/>
    </source>
</evidence>
<feature type="domain" description="FAD/NAD(P)-binding" evidence="11">
    <location>
        <begin position="401"/>
        <end position="673"/>
    </location>
</feature>
<keyword evidence="7" id="KW-0560">Oxidoreductase</keyword>
<evidence type="ECO:0000256" key="3">
    <source>
        <dbReference type="ARBA" id="ARBA00011048"/>
    </source>
</evidence>
<dbReference type="InterPro" id="IPR051793">
    <property type="entry name" value="NADH:flavin_oxidoreductase"/>
</dbReference>
<comment type="cofactor">
    <cofactor evidence="1">
        <name>FMN</name>
        <dbReference type="ChEBI" id="CHEBI:58210"/>
    </cofactor>
</comment>
<evidence type="ECO:0000256" key="1">
    <source>
        <dbReference type="ARBA" id="ARBA00001917"/>
    </source>
</evidence>
<dbReference type="InterPro" id="IPR013785">
    <property type="entry name" value="Aldolase_TIM"/>
</dbReference>
<dbReference type="Gene3D" id="3.40.50.720">
    <property type="entry name" value="NAD(P)-binding Rossmann-like Domain"/>
    <property type="match status" value="1"/>
</dbReference>
<evidence type="ECO:0000256" key="6">
    <source>
        <dbReference type="ARBA" id="ARBA00022723"/>
    </source>
</evidence>
<keyword evidence="13" id="KW-1185">Reference proteome</keyword>
<dbReference type="PANTHER" id="PTHR42917">
    <property type="entry name" value="2,4-DIENOYL-COA REDUCTASE"/>
    <property type="match status" value="1"/>
</dbReference>
<gene>
    <name evidence="12" type="ORF">JK635_13675</name>
</gene>
<dbReference type="EMBL" id="JAESWB010000181">
    <property type="protein sequence ID" value="MBL4953260.1"/>
    <property type="molecule type" value="Genomic_DNA"/>
</dbReference>
<keyword evidence="6" id="KW-0479">Metal-binding</keyword>
<dbReference type="Pfam" id="PF00724">
    <property type="entry name" value="Oxidored_FMN"/>
    <property type="match status" value="1"/>
</dbReference>
<dbReference type="Proteomes" id="UP000623967">
    <property type="component" value="Unassembled WGS sequence"/>
</dbReference>
<dbReference type="PRINTS" id="PR00368">
    <property type="entry name" value="FADPNR"/>
</dbReference>
<dbReference type="RefSeq" id="WP_202654518.1">
    <property type="nucleotide sequence ID" value="NZ_JAESWB010000181.1"/>
</dbReference>
<evidence type="ECO:0000256" key="2">
    <source>
        <dbReference type="ARBA" id="ARBA00001966"/>
    </source>
</evidence>
<comment type="cofactor">
    <cofactor evidence="2">
        <name>[4Fe-4S] cluster</name>
        <dbReference type="ChEBI" id="CHEBI:49883"/>
    </cofactor>
</comment>
<dbReference type="Pfam" id="PF07992">
    <property type="entry name" value="Pyr_redox_2"/>
    <property type="match status" value="1"/>
</dbReference>
<comment type="caution">
    <text evidence="12">The sequence shown here is derived from an EMBL/GenBank/DDBJ whole genome shotgun (WGS) entry which is preliminary data.</text>
</comment>
<evidence type="ECO:0000256" key="8">
    <source>
        <dbReference type="ARBA" id="ARBA00023004"/>
    </source>
</evidence>
<evidence type="ECO:0000313" key="13">
    <source>
        <dbReference type="Proteomes" id="UP000623967"/>
    </source>
</evidence>
<proteinExistence type="inferred from homology"/>
<keyword evidence="9" id="KW-0411">Iron-sulfur</keyword>
<dbReference type="InterPro" id="IPR001155">
    <property type="entry name" value="OxRdtase_FMN_N"/>
</dbReference>
<reference evidence="12 13" key="1">
    <citation type="submission" date="2021-01" db="EMBL/GenBank/DDBJ databases">
        <title>Genome public.</title>
        <authorList>
            <person name="Liu C."/>
            <person name="Sun Q."/>
        </authorList>
    </citation>
    <scope>NUCLEOTIDE SEQUENCE [LARGE SCALE GENOMIC DNA]</scope>
    <source>
        <strain evidence="12 13">YIM B02564</strain>
    </source>
</reference>
<dbReference type="SUPFAM" id="SSF51395">
    <property type="entry name" value="FMN-linked oxidoreductases"/>
    <property type="match status" value="1"/>
</dbReference>
<keyword evidence="5" id="KW-0288">FMN</keyword>
<dbReference type="PANTHER" id="PTHR42917:SF2">
    <property type="entry name" value="2,4-DIENOYL-COA REDUCTASE [(2E)-ENOYL-COA-PRODUCING]"/>
    <property type="match status" value="1"/>
</dbReference>